<proteinExistence type="predicted"/>
<dbReference type="InterPro" id="IPR059052">
    <property type="entry name" value="HH_YbhG-like"/>
</dbReference>
<feature type="domain" description="YbhG-like alpha-helical hairpin" evidence="5">
    <location>
        <begin position="99"/>
        <end position="215"/>
    </location>
</feature>
<reference evidence="6" key="1">
    <citation type="submission" date="2023-07" db="EMBL/GenBank/DDBJ databases">
        <authorList>
            <person name="Pelsma A.J. K."/>
        </authorList>
    </citation>
    <scope>NUCLEOTIDE SEQUENCE</scope>
</reference>
<dbReference type="InterPro" id="IPR050465">
    <property type="entry name" value="UPF0194_transport"/>
</dbReference>
<evidence type="ECO:0000313" key="6">
    <source>
        <dbReference type="EMBL" id="CAJ0873088.1"/>
    </source>
</evidence>
<organism evidence="6">
    <name type="scientific">freshwater sediment metagenome</name>
    <dbReference type="NCBI Taxonomy" id="556182"/>
    <lineage>
        <taxon>unclassified sequences</taxon>
        <taxon>metagenomes</taxon>
        <taxon>ecological metagenomes</taxon>
    </lineage>
</organism>
<evidence type="ECO:0000256" key="1">
    <source>
        <dbReference type="ARBA" id="ARBA00004196"/>
    </source>
</evidence>
<feature type="region of interest" description="Disordered" evidence="4">
    <location>
        <begin position="353"/>
        <end position="377"/>
    </location>
</feature>
<dbReference type="PANTHER" id="PTHR32347">
    <property type="entry name" value="EFFLUX SYSTEM COMPONENT YKNX-RELATED"/>
    <property type="match status" value="1"/>
</dbReference>
<comment type="subcellular location">
    <subcellularLocation>
        <location evidence="1">Cell envelope</location>
    </subcellularLocation>
</comment>
<feature type="compositionally biased region" description="Polar residues" evidence="4">
    <location>
        <begin position="366"/>
        <end position="377"/>
    </location>
</feature>
<evidence type="ECO:0000259" key="5">
    <source>
        <dbReference type="Pfam" id="PF25881"/>
    </source>
</evidence>
<evidence type="ECO:0000256" key="4">
    <source>
        <dbReference type="SAM" id="MobiDB-lite"/>
    </source>
</evidence>
<dbReference type="SUPFAM" id="SSF111369">
    <property type="entry name" value="HlyD-like secretion proteins"/>
    <property type="match status" value="2"/>
</dbReference>
<gene>
    <name evidence="6" type="ORF">AMST5_02477</name>
</gene>
<name>A0AA48REJ3_9ZZZZ</name>
<accession>A0AA48REJ3</accession>
<protein>
    <recommendedName>
        <fullName evidence="5">YbhG-like alpha-helical hairpin domain-containing protein</fullName>
    </recommendedName>
</protein>
<dbReference type="AlphaFoldDB" id="A0AA48REJ3"/>
<feature type="coiled-coil region" evidence="3">
    <location>
        <begin position="127"/>
        <end position="192"/>
    </location>
</feature>
<dbReference type="Gene3D" id="2.40.50.100">
    <property type="match status" value="1"/>
</dbReference>
<dbReference type="GO" id="GO:0030313">
    <property type="term" value="C:cell envelope"/>
    <property type="evidence" value="ECO:0007669"/>
    <property type="project" value="UniProtKB-SubCell"/>
</dbReference>
<sequence>MKLSKGAVLAAVAASVAVVLWMEFGRPATNVVRSPTSKVAMPVVASYVAVAPGLIEPLNEEREVAAEATGILKEMHVDENDEVAAGEIIAVVNNAEQAARLESARAELALRQAELDRTINGARPEQRREARAALSEAQAALDFTRREYDRRLPLVKSGVSPKAALDKAVSDLNVAKARAQEAAEKLAAIEAGSRKEDLAAAKAQVSLARANVTLASALLEKTQIRSPISGIVLRRMRLPGESVSATPPTPIAIVGNVNGLQVRAEVDETDAARVKVGQRAEVLADAFPGRKFGGTVYRVASRMGAKQIQTGRPVDKLDAKILQTFIQLDPSVKAPIGLRVDAYFLTSPVPPLAAEGPTAEDAKATTEASEPTANETH</sequence>
<dbReference type="EMBL" id="OY288114">
    <property type="protein sequence ID" value="CAJ0873088.1"/>
    <property type="molecule type" value="Genomic_DNA"/>
</dbReference>
<dbReference type="Gene3D" id="1.10.287.470">
    <property type="entry name" value="Helix hairpin bin"/>
    <property type="match status" value="1"/>
</dbReference>
<dbReference type="Gene3D" id="2.40.30.170">
    <property type="match status" value="1"/>
</dbReference>
<dbReference type="Pfam" id="PF25881">
    <property type="entry name" value="HH_YBHG"/>
    <property type="match status" value="1"/>
</dbReference>
<keyword evidence="2 3" id="KW-0175">Coiled coil</keyword>
<evidence type="ECO:0000256" key="3">
    <source>
        <dbReference type="SAM" id="Coils"/>
    </source>
</evidence>
<evidence type="ECO:0000256" key="2">
    <source>
        <dbReference type="ARBA" id="ARBA00023054"/>
    </source>
</evidence>